<dbReference type="GO" id="GO:0005730">
    <property type="term" value="C:nucleolus"/>
    <property type="evidence" value="ECO:0007669"/>
    <property type="project" value="UniProtKB-SubCell"/>
</dbReference>
<dbReference type="Gene3D" id="2.40.50.140">
    <property type="entry name" value="Nucleic acid-binding proteins"/>
    <property type="match status" value="1"/>
</dbReference>
<feature type="domain" description="S1 motif" evidence="4">
    <location>
        <begin position="62"/>
        <end position="141"/>
    </location>
</feature>
<evidence type="ECO:0000256" key="3">
    <source>
        <dbReference type="ARBA" id="ARBA00022835"/>
    </source>
</evidence>
<comment type="caution">
    <text evidence="5">The sequence shown here is derived from an EMBL/GenBank/DDBJ whole genome shotgun (WGS) entry which is preliminary data.</text>
</comment>
<dbReference type="GO" id="GO:0003723">
    <property type="term" value="F:RNA binding"/>
    <property type="evidence" value="ECO:0007669"/>
    <property type="project" value="InterPro"/>
</dbReference>
<evidence type="ECO:0000256" key="1">
    <source>
        <dbReference type="ARBA" id="ARBA00004604"/>
    </source>
</evidence>
<keyword evidence="2" id="KW-0963">Cytoplasm</keyword>
<organism evidence="5 6">
    <name type="scientific">Smittium megazygosporum</name>
    <dbReference type="NCBI Taxonomy" id="133381"/>
    <lineage>
        <taxon>Eukaryota</taxon>
        <taxon>Fungi</taxon>
        <taxon>Fungi incertae sedis</taxon>
        <taxon>Zoopagomycota</taxon>
        <taxon>Kickxellomycotina</taxon>
        <taxon>Harpellomycetes</taxon>
        <taxon>Harpellales</taxon>
        <taxon>Legeriomycetaceae</taxon>
        <taxon>Smittium</taxon>
    </lineage>
</organism>
<dbReference type="SUPFAM" id="SSF50249">
    <property type="entry name" value="Nucleic acid-binding proteins"/>
    <property type="match status" value="1"/>
</dbReference>
<dbReference type="EMBL" id="MBFS01001941">
    <property type="protein sequence ID" value="PVV00496.1"/>
    <property type="molecule type" value="Genomic_DNA"/>
</dbReference>
<dbReference type="AlphaFoldDB" id="A0A2T9Z7C1"/>
<keyword evidence="6" id="KW-1185">Reference proteome</keyword>
<keyword evidence="3" id="KW-0271">Exosome</keyword>
<dbReference type="GO" id="GO:0000176">
    <property type="term" value="C:nuclear exosome (RNase complex)"/>
    <property type="evidence" value="ECO:0007669"/>
    <property type="project" value="TreeGrafter"/>
</dbReference>
<dbReference type="PANTHER" id="PTHR12686:SF8">
    <property type="entry name" value="EXOSOME COMPLEX COMPONENT CSL4"/>
    <property type="match status" value="1"/>
</dbReference>
<comment type="subcellular location">
    <subcellularLocation>
        <location evidence="1">Nucleus</location>
        <location evidence="1">Nucleolus</location>
    </subcellularLocation>
</comment>
<name>A0A2T9Z7C1_9FUNG</name>
<dbReference type="Pfam" id="PF10447">
    <property type="entry name" value="EXOSC1"/>
    <property type="match status" value="1"/>
</dbReference>
<dbReference type="InterPro" id="IPR039771">
    <property type="entry name" value="Csl4"/>
</dbReference>
<dbReference type="PROSITE" id="PS50126">
    <property type="entry name" value="S1"/>
    <property type="match status" value="1"/>
</dbReference>
<accession>A0A2T9Z7C1</accession>
<dbReference type="Pfam" id="PF14382">
    <property type="entry name" value="ECR1_N"/>
    <property type="match status" value="1"/>
</dbReference>
<dbReference type="InterPro" id="IPR003029">
    <property type="entry name" value="S1_domain"/>
</dbReference>
<dbReference type="SUPFAM" id="SSF110324">
    <property type="entry name" value="Ribosomal L27 protein-like"/>
    <property type="match status" value="1"/>
</dbReference>
<dbReference type="PANTHER" id="PTHR12686">
    <property type="entry name" value="3'-5' EXORIBONUCLEASE CSL4-RELATED"/>
    <property type="match status" value="1"/>
</dbReference>
<evidence type="ECO:0000259" key="4">
    <source>
        <dbReference type="PROSITE" id="PS50126"/>
    </source>
</evidence>
<dbReference type="OrthoDB" id="440760at2759"/>
<evidence type="ECO:0000256" key="2">
    <source>
        <dbReference type="ARBA" id="ARBA00022490"/>
    </source>
</evidence>
<evidence type="ECO:0000313" key="5">
    <source>
        <dbReference type="EMBL" id="PVV00496.1"/>
    </source>
</evidence>
<dbReference type="FunFam" id="2.40.50.140:FF:000198">
    <property type="entry name" value="Exosome complex component CSL4"/>
    <property type="match status" value="1"/>
</dbReference>
<sequence>MLQELIIPGQRLGSTEKFIPGRGTYVRNGIIISSLQGKKEIERSGESLPVISVLSLKERAIIPQILGKVTKISQKHATVSILLVENIPCQENFQGIIRIQDIRATEIDKVQVLDSFRPGDIIRAQIISIGDQRNYYLSTAKNEYGVLFAQSEFGNTMIPISWKQMQDPKTSIVENRKCAKPF</sequence>
<dbReference type="STRING" id="133381.A0A2T9Z7C1"/>
<dbReference type="InterPro" id="IPR019495">
    <property type="entry name" value="EXOSC1_C"/>
</dbReference>
<evidence type="ECO:0000313" key="6">
    <source>
        <dbReference type="Proteomes" id="UP000245609"/>
    </source>
</evidence>
<dbReference type="Proteomes" id="UP000245609">
    <property type="component" value="Unassembled WGS sequence"/>
</dbReference>
<reference evidence="5 6" key="1">
    <citation type="journal article" date="2018" name="MBio">
        <title>Comparative Genomics Reveals the Core Gene Toolbox for the Fungus-Insect Symbiosis.</title>
        <authorList>
            <person name="Wang Y."/>
            <person name="Stata M."/>
            <person name="Wang W."/>
            <person name="Stajich J.E."/>
            <person name="White M.M."/>
            <person name="Moncalvo J.M."/>
        </authorList>
    </citation>
    <scope>NUCLEOTIDE SEQUENCE [LARGE SCALE GENOMIC DNA]</scope>
    <source>
        <strain evidence="5 6">SC-DP-2</strain>
    </source>
</reference>
<proteinExistence type="predicted"/>
<protein>
    <recommendedName>
        <fullName evidence="4">S1 motif domain-containing protein</fullName>
    </recommendedName>
</protein>
<dbReference type="InterPro" id="IPR025721">
    <property type="entry name" value="Exosome_cplx_N_dom"/>
</dbReference>
<dbReference type="GO" id="GO:0005737">
    <property type="term" value="C:cytoplasm"/>
    <property type="evidence" value="ECO:0007669"/>
    <property type="project" value="TreeGrafter"/>
</dbReference>
<gene>
    <name evidence="5" type="ORF">BB560_005119</name>
</gene>
<dbReference type="InterPro" id="IPR012340">
    <property type="entry name" value="NA-bd_OB-fold"/>
</dbReference>
<dbReference type="Gene3D" id="2.40.50.100">
    <property type="match status" value="1"/>
</dbReference>
<dbReference type="GO" id="GO:0006396">
    <property type="term" value="P:RNA processing"/>
    <property type="evidence" value="ECO:0007669"/>
    <property type="project" value="InterPro"/>
</dbReference>